<name>A0ABV5ZSJ4_9PSEU</name>
<dbReference type="Proteomes" id="UP001589693">
    <property type="component" value="Unassembled WGS sequence"/>
</dbReference>
<organism evidence="1 2">
    <name type="scientific">Allokutzneria oryzae</name>
    <dbReference type="NCBI Taxonomy" id="1378989"/>
    <lineage>
        <taxon>Bacteria</taxon>
        <taxon>Bacillati</taxon>
        <taxon>Actinomycetota</taxon>
        <taxon>Actinomycetes</taxon>
        <taxon>Pseudonocardiales</taxon>
        <taxon>Pseudonocardiaceae</taxon>
        <taxon>Allokutzneria</taxon>
    </lineage>
</organism>
<accession>A0ABV5ZSJ4</accession>
<keyword evidence="2" id="KW-1185">Reference proteome</keyword>
<sequence length="45" mass="4884">MNPDQSALDQFDLDVRVTAPSEHLEAETLSLSVFACSLRCTIVGC</sequence>
<dbReference type="NCBIfam" id="NF038155">
    <property type="entry name" value="lanthi_I_FDLD"/>
    <property type="match status" value="1"/>
</dbReference>
<evidence type="ECO:0000313" key="1">
    <source>
        <dbReference type="EMBL" id="MFB9903865.1"/>
    </source>
</evidence>
<reference evidence="1 2" key="1">
    <citation type="submission" date="2024-09" db="EMBL/GenBank/DDBJ databases">
        <authorList>
            <person name="Sun Q."/>
            <person name="Mori K."/>
        </authorList>
    </citation>
    <scope>NUCLEOTIDE SEQUENCE [LARGE SCALE GENOMIC DNA]</scope>
    <source>
        <strain evidence="1 2">TBRC 7907</strain>
    </source>
</reference>
<comment type="caution">
    <text evidence="1">The sequence shown here is derived from an EMBL/GenBank/DDBJ whole genome shotgun (WGS) entry which is preliminary data.</text>
</comment>
<dbReference type="EMBL" id="JBHLZU010000006">
    <property type="protein sequence ID" value="MFB9903865.1"/>
    <property type="molecule type" value="Genomic_DNA"/>
</dbReference>
<proteinExistence type="predicted"/>
<protein>
    <submittedName>
        <fullName evidence="1">FDLD family class I lanthipeptide</fullName>
    </submittedName>
</protein>
<gene>
    <name evidence="1" type="ORF">ACFFQA_07935</name>
</gene>
<evidence type="ECO:0000313" key="2">
    <source>
        <dbReference type="Proteomes" id="UP001589693"/>
    </source>
</evidence>
<dbReference type="RefSeq" id="WP_377851023.1">
    <property type="nucleotide sequence ID" value="NZ_JBHLZU010000006.1"/>
</dbReference>